<sequence>MSIFQIKELWSTNVGSKEEFDKNSICIGNVDNSDSRENKIIVGSFEGILRVYKPQADSFSISDMLLEKNMGSGILQVDVGRFSFTCDISLAILHSRKLVVGQITSTDTFSNFKVLYEHAFDRNAYNFISGGFGKSQKQVVCVQSVDGALFFYEHEMLLFQIQLPDFLIPGPLLYAQNIDSLIITNTNLELECYRFQSLQAYTNNNIAAQKAAQQNEQNKSRLEPDWICNIGEQAHHLVYHYNKISKRHDVVVVGEQTYFILQETDGKIRYQRRLEYTPSCIKTYHLPGNNKDIYENDDRNGAAIAAQAVQNQHDSPCFSIIMGSFSHYLMVYKDVQLVWTAKTQTAPIYVNVAKIGNMEGLIITLSDNGWLQVVYLGTDTPTQNVQISDPAQEMNYQQMEYEHQKILARIRNQEDEKQVEPEEKITITPQLSSFIEATGEYIDDPKNQLTRNEQGRIIRMSMKLQLQLPPNVFAETTNFKFESINFSGRQTPPVIKVHIYPLKNCFPTETKVTLTATYQQVSQNQEGSGQLRTSISEIQMPLSFFVTIGLPGAAKEPTDFKINLILNKQTSSAVSLFEDVIESLQAREMCTNKKQISFIYHNQVPVSLLVSKDDLKIRLQSPDFSSLWFILNELIRRLNDLLNGDGELEITFSDAIPLNELFQVIDEHSGYRQEIAKLKKVLEDRSYQFRIIQKRLLNRFKDKNPSPLNNLDFLLNHTYVQIIDTGSQIDQLHQQQKQSSLKLSAAIEIILVLLKIRFKMNEDEYHILRMHLSPYVDDESEQGWEDVTNAAMTNLLKTCLAKGGKGNSNISQTTNQIKTLQDASKLRQHITLVCDRISKGGKIEY</sequence>
<dbReference type="GO" id="GO:0034464">
    <property type="term" value="C:BBSome"/>
    <property type="evidence" value="ECO:0007669"/>
    <property type="project" value="InterPro"/>
</dbReference>
<evidence type="ECO:0000313" key="5">
    <source>
        <dbReference type="EMBL" id="CDW91720.1"/>
    </source>
</evidence>
<name>A0A078BAX5_STYLE</name>
<protein>
    <submittedName>
        <fullName evidence="5">Protein pthb1 isoform 1</fullName>
    </submittedName>
</protein>
<evidence type="ECO:0000259" key="4">
    <source>
        <dbReference type="Pfam" id="PF23339"/>
    </source>
</evidence>
<gene>
    <name evidence="5" type="primary">Contig14988.g15979</name>
    <name evidence="5" type="ORF">STYLEM_20880</name>
</gene>
<dbReference type="InterPro" id="IPR055362">
    <property type="entry name" value="PTHB1_pf_dom"/>
</dbReference>
<dbReference type="PANTHER" id="PTHR20991">
    <property type="entry name" value="PARATHYROID HORMONE-RESPONSIVE B1 GENE"/>
    <property type="match status" value="1"/>
</dbReference>
<dbReference type="EMBL" id="CCKQ01019696">
    <property type="protein sequence ID" value="CDW91720.1"/>
    <property type="molecule type" value="Genomic_DNA"/>
</dbReference>
<dbReference type="Pfam" id="PF23337">
    <property type="entry name" value="PTHB1_pf"/>
    <property type="match status" value="1"/>
</dbReference>
<dbReference type="GO" id="GO:0060271">
    <property type="term" value="P:cilium assembly"/>
    <property type="evidence" value="ECO:0007669"/>
    <property type="project" value="TreeGrafter"/>
</dbReference>
<dbReference type="Proteomes" id="UP000039865">
    <property type="component" value="Unassembled WGS sequence"/>
</dbReference>
<dbReference type="Pfam" id="PF14727">
    <property type="entry name" value="PHTB1_N"/>
    <property type="match status" value="1"/>
</dbReference>
<feature type="domain" description="PTHB1 N-terminal" evidence="1">
    <location>
        <begin position="1"/>
        <end position="379"/>
    </location>
</feature>
<accession>A0A078BAX5</accession>
<feature type="domain" description="PTHB1 C-terminal helix bundle" evidence="4">
    <location>
        <begin position="760"/>
        <end position="837"/>
    </location>
</feature>
<dbReference type="OMA" id="VPVEDWT"/>
<proteinExistence type="predicted"/>
<evidence type="ECO:0000313" key="6">
    <source>
        <dbReference type="Proteomes" id="UP000039865"/>
    </source>
</evidence>
<dbReference type="GO" id="GO:0016020">
    <property type="term" value="C:membrane"/>
    <property type="evidence" value="ECO:0007669"/>
    <property type="project" value="TreeGrafter"/>
</dbReference>
<dbReference type="InterPro" id="IPR055364">
    <property type="entry name" value="PTHB1_CtH_dom"/>
</dbReference>
<evidence type="ECO:0000259" key="2">
    <source>
        <dbReference type="Pfam" id="PF23337"/>
    </source>
</evidence>
<dbReference type="InterPro" id="IPR026511">
    <property type="entry name" value="PTHB1"/>
</dbReference>
<dbReference type="InterPro" id="IPR055363">
    <property type="entry name" value="PTHB1_hp_dom"/>
</dbReference>
<organism evidence="5 6">
    <name type="scientific">Stylonychia lemnae</name>
    <name type="common">Ciliate</name>
    <dbReference type="NCBI Taxonomy" id="5949"/>
    <lineage>
        <taxon>Eukaryota</taxon>
        <taxon>Sar</taxon>
        <taxon>Alveolata</taxon>
        <taxon>Ciliophora</taxon>
        <taxon>Intramacronucleata</taxon>
        <taxon>Spirotrichea</taxon>
        <taxon>Stichotrichia</taxon>
        <taxon>Sporadotrichida</taxon>
        <taxon>Oxytrichidae</taxon>
        <taxon>Stylonychinae</taxon>
        <taxon>Stylonychia</taxon>
    </lineage>
</organism>
<dbReference type="OrthoDB" id="10262646at2759"/>
<reference evidence="5 6" key="1">
    <citation type="submission" date="2014-06" db="EMBL/GenBank/DDBJ databases">
        <authorList>
            <person name="Swart Estienne"/>
        </authorList>
    </citation>
    <scope>NUCLEOTIDE SEQUENCE [LARGE SCALE GENOMIC DNA]</scope>
    <source>
        <strain evidence="5 6">130c</strain>
    </source>
</reference>
<dbReference type="Pfam" id="PF23338">
    <property type="entry name" value="PTHB1_hp"/>
    <property type="match status" value="1"/>
</dbReference>
<feature type="domain" description="PTHB1 hairpin" evidence="3">
    <location>
        <begin position="656"/>
        <end position="757"/>
    </location>
</feature>
<dbReference type="InterPro" id="IPR028073">
    <property type="entry name" value="PHTB1_N_dom"/>
</dbReference>
<evidence type="ECO:0000259" key="3">
    <source>
        <dbReference type="Pfam" id="PF23338"/>
    </source>
</evidence>
<dbReference type="Pfam" id="PF23339">
    <property type="entry name" value="PTHB1_CtH"/>
    <property type="match status" value="1"/>
</dbReference>
<keyword evidence="6" id="KW-1185">Reference proteome</keyword>
<evidence type="ECO:0000259" key="1">
    <source>
        <dbReference type="Pfam" id="PF14727"/>
    </source>
</evidence>
<feature type="domain" description="PTHB1 platform" evidence="2">
    <location>
        <begin position="541"/>
        <end position="652"/>
    </location>
</feature>
<dbReference type="PANTHER" id="PTHR20991:SF0">
    <property type="entry name" value="PROTEIN PTHB1"/>
    <property type="match status" value="1"/>
</dbReference>
<dbReference type="AlphaFoldDB" id="A0A078BAX5"/>
<dbReference type="InParanoid" id="A0A078BAX5"/>